<evidence type="ECO:0000256" key="1">
    <source>
        <dbReference type="SAM" id="SignalP"/>
    </source>
</evidence>
<sequence length="607" mass="68589">MLKRLSAPLFAFALVSVLSLTYAQAETVQQWHTLELSFDGPQSSETDEVNPFTEYRLLVTFTHQKSETTVRGFYAADGNAAESSADSGNVWKVRFTPEHTGKWSYTASLRKGEYIAIDDSPSAGTNIDLKNSKGSFTVIPSDKSGRDFRAHGRIVSNDGYFQFKGSGKHWIKGGAGSPENLLGYVGFDGTFRQAAEARKGEAATTEELHVFEPHIQDWKAGDPTWQGGKGKGIIGGMNYLAGKGMNSFYFLTLNILGDGKDVWPYTDYEERERFDCSKLDQWEILFQHMQAKGLLLHVVTQETENETLLDEGNTGLHRKLYYRELIARFGHHLALVWNLGEENGPVHWSPVGQSSEQQKAMATYLDASDPYNHPIIIHTHSTIADKDHLLPALLGHQPLDGLSFQIDRREQTHGEVIKWQNKSREAGKKWLITFDEQGKWYRGALPDSVDPRHDTLRHYALWGALLAGSAGVEWYFGAHYEHNDLTLEDWRSRDTLWDQTRHATTFFENYLPYWEMTPSNDLTLRTDDYCFAKEGEIYTIYTPDSTMTDLDLGSSEQVYSVAWYNPITGGELQAGSVEEVEGPGIKNLGHAPEVIDQDWIILVRKKK</sequence>
<feature type="chain" id="PRO_5037666640" evidence="1">
    <location>
        <begin position="26"/>
        <end position="607"/>
    </location>
</feature>
<dbReference type="Pfam" id="PF12904">
    <property type="entry name" value="Collagen_bind_2"/>
    <property type="match status" value="1"/>
</dbReference>
<dbReference type="EMBL" id="JAENIL010000038">
    <property type="protein sequence ID" value="MBK1878954.1"/>
    <property type="molecule type" value="Genomic_DNA"/>
</dbReference>
<dbReference type="Proteomes" id="UP000617628">
    <property type="component" value="Unassembled WGS sequence"/>
</dbReference>
<dbReference type="Gene3D" id="3.20.20.80">
    <property type="entry name" value="Glycosidases"/>
    <property type="match status" value="1"/>
</dbReference>
<evidence type="ECO:0000259" key="3">
    <source>
        <dbReference type="Pfam" id="PF16586"/>
    </source>
</evidence>
<dbReference type="InterPro" id="IPR013783">
    <property type="entry name" value="Ig-like_fold"/>
</dbReference>
<protein>
    <submittedName>
        <fullName evidence="4">DUF5060 domain-containing protein</fullName>
    </submittedName>
</protein>
<accession>A0A934S0W5</accession>
<keyword evidence="1" id="KW-0732">Signal</keyword>
<evidence type="ECO:0000313" key="5">
    <source>
        <dbReference type="Proteomes" id="UP000617628"/>
    </source>
</evidence>
<evidence type="ECO:0000259" key="2">
    <source>
        <dbReference type="Pfam" id="PF12904"/>
    </source>
</evidence>
<dbReference type="InterPro" id="IPR024749">
    <property type="entry name" value="Collagen-bd_put"/>
</dbReference>
<dbReference type="InterPro" id="IPR032260">
    <property type="entry name" value="DUF5060"/>
</dbReference>
<feature type="domain" description="Putative collagen-binding" evidence="2">
    <location>
        <begin position="526"/>
        <end position="603"/>
    </location>
</feature>
<feature type="domain" description="DUF5060" evidence="3">
    <location>
        <begin position="27"/>
        <end position="109"/>
    </location>
</feature>
<keyword evidence="5" id="KW-1185">Reference proteome</keyword>
<name>A0A934S0W5_9BACT</name>
<feature type="signal peptide" evidence="1">
    <location>
        <begin position="1"/>
        <end position="25"/>
    </location>
</feature>
<dbReference type="AlphaFoldDB" id="A0A934S0W5"/>
<evidence type="ECO:0000313" key="4">
    <source>
        <dbReference type="EMBL" id="MBK1878954.1"/>
    </source>
</evidence>
<dbReference type="RefSeq" id="WP_200357168.1">
    <property type="nucleotide sequence ID" value="NZ_JAENIL010000038.1"/>
</dbReference>
<dbReference type="Pfam" id="PF16586">
    <property type="entry name" value="DUF5060"/>
    <property type="match status" value="1"/>
</dbReference>
<dbReference type="Gene3D" id="2.60.40.10">
    <property type="entry name" value="Immunoglobulins"/>
    <property type="match status" value="1"/>
</dbReference>
<comment type="caution">
    <text evidence="4">The sequence shown here is derived from an EMBL/GenBank/DDBJ whole genome shotgun (WGS) entry which is preliminary data.</text>
</comment>
<organism evidence="4 5">
    <name type="scientific">Pelagicoccus mobilis</name>
    <dbReference type="NCBI Taxonomy" id="415221"/>
    <lineage>
        <taxon>Bacteria</taxon>
        <taxon>Pseudomonadati</taxon>
        <taxon>Verrucomicrobiota</taxon>
        <taxon>Opitutia</taxon>
        <taxon>Puniceicoccales</taxon>
        <taxon>Pelagicoccaceae</taxon>
        <taxon>Pelagicoccus</taxon>
    </lineage>
</organism>
<gene>
    <name evidence="4" type="ORF">JIN87_18870</name>
</gene>
<reference evidence="4" key="1">
    <citation type="submission" date="2021-01" db="EMBL/GenBank/DDBJ databases">
        <title>Modified the classification status of verrucomicrobia.</title>
        <authorList>
            <person name="Feng X."/>
        </authorList>
    </citation>
    <scope>NUCLEOTIDE SEQUENCE</scope>
    <source>
        <strain evidence="4">KCTC 13126</strain>
    </source>
</reference>
<proteinExistence type="predicted"/>